<name>A0A0N4V022_ENTVE</name>
<evidence type="ECO:0000313" key="3">
    <source>
        <dbReference type="Proteomes" id="UP000274131"/>
    </source>
</evidence>
<feature type="region of interest" description="Disordered" evidence="1">
    <location>
        <begin position="338"/>
        <end position="357"/>
    </location>
</feature>
<evidence type="ECO:0000313" key="4">
    <source>
        <dbReference type="WBParaSite" id="EVEC_0000324501-mRNA-1"/>
    </source>
</evidence>
<proteinExistence type="predicted"/>
<dbReference type="EMBL" id="UXUI01007479">
    <property type="protein sequence ID" value="VDD87810.1"/>
    <property type="molecule type" value="Genomic_DNA"/>
</dbReference>
<reference evidence="4" key="1">
    <citation type="submission" date="2017-02" db="UniProtKB">
        <authorList>
            <consortium name="WormBaseParasite"/>
        </authorList>
    </citation>
    <scope>IDENTIFICATION</scope>
</reference>
<accession>A0A0N4V022</accession>
<feature type="compositionally biased region" description="Polar residues" evidence="1">
    <location>
        <begin position="41"/>
        <end position="50"/>
    </location>
</feature>
<gene>
    <name evidence="2" type="ORF">EVEC_LOCUS2953</name>
</gene>
<dbReference type="AlphaFoldDB" id="A0A0N4V022"/>
<organism evidence="4">
    <name type="scientific">Enterobius vermicularis</name>
    <name type="common">Human pinworm</name>
    <dbReference type="NCBI Taxonomy" id="51028"/>
    <lineage>
        <taxon>Eukaryota</taxon>
        <taxon>Metazoa</taxon>
        <taxon>Ecdysozoa</taxon>
        <taxon>Nematoda</taxon>
        <taxon>Chromadorea</taxon>
        <taxon>Rhabditida</taxon>
        <taxon>Spirurina</taxon>
        <taxon>Oxyuridomorpha</taxon>
        <taxon>Oxyuroidea</taxon>
        <taxon>Oxyuridae</taxon>
        <taxon>Enterobius</taxon>
    </lineage>
</organism>
<keyword evidence="3" id="KW-1185">Reference proteome</keyword>
<evidence type="ECO:0000256" key="1">
    <source>
        <dbReference type="SAM" id="MobiDB-lite"/>
    </source>
</evidence>
<feature type="compositionally biased region" description="Low complexity" evidence="1">
    <location>
        <begin position="340"/>
        <end position="349"/>
    </location>
</feature>
<sequence>MKQKRSNFFYLRKISRHRSNSPNQKPISLKFFPSLRNLFKSSSTASVTTSEPDEGSREPEKIKQVAFHRAVSADRLLRKAPVYSGGTPRDEIAETSVSAKYDTDRTSFLRANEQDIVDGKIFTPPNTPRIRKLSKKLHNEEFCTLHHTEPGTSAQHIAVVEGEPLARKSVDYGKEETRRGLKELASIDLAYNRKLSEAAGCPKLLQDYSVDDSPVGDVEVRDEFSLIDDCVVHDETKDGTELSFDSSDSDLCESENALMSSNRLGSGSLQKDAFEALILPDSCDAINKDDNVECLLIKRDLLRGSEKSGYKGKLFPSAAYGSNKLTFKTSSPVVDKHFTGAGSSRSSSADSRKAKIGKKEKLKDDTVGDFDPLSVMLPKICYHCSILMEYRDNPFTDASVSSKPLLKMLASDMLQKGYENYPVIYLSSYSSDEDFDLSGNRAAVYEDRDDAFFFQKYDTYSVVILCSIIHSVGHSVKGYNATKLSSIELLAPVLSGTEKGCKRMPGKREERRVKTVMKNTYTSWKEDEGWP</sequence>
<dbReference type="Proteomes" id="UP000274131">
    <property type="component" value="Unassembled WGS sequence"/>
</dbReference>
<reference evidence="2 3" key="2">
    <citation type="submission" date="2018-10" db="EMBL/GenBank/DDBJ databases">
        <authorList>
            <consortium name="Pathogen Informatics"/>
        </authorList>
    </citation>
    <scope>NUCLEOTIDE SEQUENCE [LARGE SCALE GENOMIC DNA]</scope>
</reference>
<evidence type="ECO:0000313" key="2">
    <source>
        <dbReference type="EMBL" id="VDD87810.1"/>
    </source>
</evidence>
<dbReference type="WBParaSite" id="EVEC_0000324501-mRNA-1">
    <property type="protein sequence ID" value="EVEC_0000324501-mRNA-1"/>
    <property type="gene ID" value="EVEC_0000324501"/>
</dbReference>
<protein>
    <submittedName>
        <fullName evidence="4">DNA_pol3_gamma3 domain-containing protein</fullName>
    </submittedName>
</protein>
<feature type="region of interest" description="Disordered" evidence="1">
    <location>
        <begin position="41"/>
        <end position="61"/>
    </location>
</feature>